<dbReference type="GO" id="GO:0050664">
    <property type="term" value="F:oxidoreductase activity, acting on NAD(P)H, oxygen as acceptor"/>
    <property type="evidence" value="ECO:0007669"/>
    <property type="project" value="TreeGrafter"/>
</dbReference>
<keyword evidence="4" id="KW-1185">Reference proteome</keyword>
<evidence type="ECO:0000313" key="4">
    <source>
        <dbReference type="Proteomes" id="UP000014074"/>
    </source>
</evidence>
<dbReference type="PANTHER" id="PTHR43008">
    <property type="entry name" value="BENZIL REDUCTASE"/>
    <property type="match status" value="1"/>
</dbReference>
<dbReference type="GeneID" id="19323378"/>
<proteinExistence type="inferred from homology"/>
<dbReference type="Pfam" id="PF00106">
    <property type="entry name" value="adh_short"/>
    <property type="match status" value="1"/>
</dbReference>
<dbReference type="RefSeq" id="XP_007913773.1">
    <property type="nucleotide sequence ID" value="XM_007915582.1"/>
</dbReference>
<dbReference type="HOGENOM" id="CLU_010194_9_0_1"/>
<dbReference type="eggNOG" id="KOG1208">
    <property type="taxonomic scope" value="Eukaryota"/>
</dbReference>
<dbReference type="SUPFAM" id="SSF51735">
    <property type="entry name" value="NAD(P)-binding Rossmann-fold domains"/>
    <property type="match status" value="1"/>
</dbReference>
<gene>
    <name evidence="3" type="ORF">UCRPA7_3065</name>
</gene>
<dbReference type="GO" id="GO:0016616">
    <property type="term" value="F:oxidoreductase activity, acting on the CH-OH group of donors, NAD or NADP as acceptor"/>
    <property type="evidence" value="ECO:0007669"/>
    <property type="project" value="UniProtKB-ARBA"/>
</dbReference>
<dbReference type="OrthoDB" id="1933717at2759"/>
<evidence type="ECO:0000256" key="2">
    <source>
        <dbReference type="ARBA" id="ARBA00023002"/>
    </source>
</evidence>
<protein>
    <submittedName>
        <fullName evidence="3">Putative short chain dehydrogenase protein</fullName>
    </submittedName>
</protein>
<organism evidence="3 4">
    <name type="scientific">Phaeoacremonium minimum (strain UCR-PA7)</name>
    <name type="common">Esca disease fungus</name>
    <name type="synonym">Togninia minima</name>
    <dbReference type="NCBI Taxonomy" id="1286976"/>
    <lineage>
        <taxon>Eukaryota</taxon>
        <taxon>Fungi</taxon>
        <taxon>Dikarya</taxon>
        <taxon>Ascomycota</taxon>
        <taxon>Pezizomycotina</taxon>
        <taxon>Sordariomycetes</taxon>
        <taxon>Sordariomycetidae</taxon>
        <taxon>Togniniales</taxon>
        <taxon>Togniniaceae</taxon>
        <taxon>Phaeoacremonium</taxon>
    </lineage>
</organism>
<name>R8BQ31_PHAM7</name>
<dbReference type="KEGG" id="tmn:UCRPA7_3065"/>
<dbReference type="AlphaFoldDB" id="R8BQ31"/>
<dbReference type="Gene3D" id="3.40.50.720">
    <property type="entry name" value="NAD(P)-binding Rossmann-like Domain"/>
    <property type="match status" value="1"/>
</dbReference>
<reference evidence="4" key="1">
    <citation type="journal article" date="2013" name="Genome Announc.">
        <title>Draft genome sequence of the ascomycete Phaeoacremonium aleophilum strain UCR-PA7, a causal agent of the esca disease complex in grapevines.</title>
        <authorList>
            <person name="Blanco-Ulate B."/>
            <person name="Rolshausen P."/>
            <person name="Cantu D."/>
        </authorList>
    </citation>
    <scope>NUCLEOTIDE SEQUENCE [LARGE SCALE GENOMIC DNA]</scope>
    <source>
        <strain evidence="4">UCR-PA7</strain>
    </source>
</reference>
<dbReference type="InterPro" id="IPR002347">
    <property type="entry name" value="SDR_fam"/>
</dbReference>
<comment type="similarity">
    <text evidence="1">Belongs to the short-chain dehydrogenases/reductases (SDR) family.</text>
</comment>
<dbReference type="EMBL" id="KB932993">
    <property type="protein sequence ID" value="EOO01457.1"/>
    <property type="molecule type" value="Genomic_DNA"/>
</dbReference>
<dbReference type="InterPro" id="IPR036291">
    <property type="entry name" value="NAD(P)-bd_dom_sf"/>
</dbReference>
<dbReference type="Proteomes" id="UP000014074">
    <property type="component" value="Unassembled WGS sequence"/>
</dbReference>
<dbReference type="PANTHER" id="PTHR43008:SF8">
    <property type="entry name" value="BENZIL REDUCTASE ((S)-BENZOIN FORMING) IRC24"/>
    <property type="match status" value="1"/>
</dbReference>
<evidence type="ECO:0000313" key="3">
    <source>
        <dbReference type="EMBL" id="EOO01457.1"/>
    </source>
</evidence>
<sequence length="298" mass="30911">MASEKAIVLITGANQGIGYETAKALVLTKSPAGKPYHVLIGSRTLANGEQAASELNALLERQGSAAALQIDVTDETSVAAAAAQVEKEYGRLDAVVNNAGVMPHPPVHGGVLAALRFGLDVNVIGPVMVTEAFLPLLLKDEVDDPRLVFVGTSMASLIGASDPENRYYKTVLGGSPSEYRASKAAVNMLMIEYHKRYGTRDTADSSTPGAGKRVRVWTADPGATATNFMGPQVKAMAIANGLQGPEMGCKVLVSCIVGERDGQEAIISPKSNTCFTAIMSNGVTVALVGTPPAASGLS</sequence>
<dbReference type="PRINTS" id="PR00081">
    <property type="entry name" value="GDHRDH"/>
</dbReference>
<accession>R8BQ31</accession>
<evidence type="ECO:0000256" key="1">
    <source>
        <dbReference type="ARBA" id="ARBA00006484"/>
    </source>
</evidence>
<keyword evidence="2" id="KW-0560">Oxidoreductase</keyword>